<keyword evidence="4" id="KW-1185">Reference proteome</keyword>
<evidence type="ECO:0000313" key="3">
    <source>
        <dbReference type="EMBL" id="KAJ4330270.1"/>
    </source>
</evidence>
<protein>
    <recommendedName>
        <fullName evidence="2">Calcineurin-like phosphoesterase domain-containing protein</fullName>
    </recommendedName>
</protein>
<keyword evidence="1" id="KW-0812">Transmembrane</keyword>
<accession>A0A9W8WQB3</accession>
<dbReference type="PANTHER" id="PTHR12905:SF0">
    <property type="entry name" value="CALCINEURIN-LIKE PHOSPHOESTERASE DOMAIN-CONTAINING PROTEIN"/>
    <property type="match status" value="1"/>
</dbReference>
<dbReference type="InterPro" id="IPR004843">
    <property type="entry name" value="Calcineurin-like_PHP"/>
</dbReference>
<dbReference type="InterPro" id="IPR029052">
    <property type="entry name" value="Metallo-depent_PP-like"/>
</dbReference>
<dbReference type="Proteomes" id="UP001140562">
    <property type="component" value="Unassembled WGS sequence"/>
</dbReference>
<reference evidence="3" key="1">
    <citation type="submission" date="2022-10" db="EMBL/GenBank/DDBJ databases">
        <title>Tapping the CABI collections for fungal endophytes: first genome assemblies for Collariella, Neodidymelliopsis, Ascochyta clinopodiicola, Didymella pomorum, Didymosphaeria variabile, Neocosmospora piperis and Neocucurbitaria cava.</title>
        <authorList>
            <person name="Hill R."/>
        </authorList>
    </citation>
    <scope>NUCLEOTIDE SEQUENCE</scope>
    <source>
        <strain evidence="3">IMI 360193</strain>
    </source>
</reference>
<dbReference type="GO" id="GO:0016787">
    <property type="term" value="F:hydrolase activity"/>
    <property type="evidence" value="ECO:0007669"/>
    <property type="project" value="InterPro"/>
</dbReference>
<dbReference type="PANTHER" id="PTHR12905">
    <property type="entry name" value="METALLOPHOSPHOESTERASE"/>
    <property type="match status" value="1"/>
</dbReference>
<gene>
    <name evidence="3" type="ORF">N0V87_010155</name>
</gene>
<evidence type="ECO:0000313" key="4">
    <source>
        <dbReference type="Proteomes" id="UP001140562"/>
    </source>
</evidence>
<dbReference type="CDD" id="cd07379">
    <property type="entry name" value="MPP_239FB"/>
    <property type="match status" value="1"/>
</dbReference>
<organism evidence="3 4">
    <name type="scientific">Didymella glomerata</name>
    <dbReference type="NCBI Taxonomy" id="749621"/>
    <lineage>
        <taxon>Eukaryota</taxon>
        <taxon>Fungi</taxon>
        <taxon>Dikarya</taxon>
        <taxon>Ascomycota</taxon>
        <taxon>Pezizomycotina</taxon>
        <taxon>Dothideomycetes</taxon>
        <taxon>Pleosporomycetidae</taxon>
        <taxon>Pleosporales</taxon>
        <taxon>Pleosporineae</taxon>
        <taxon>Didymellaceae</taxon>
        <taxon>Didymella</taxon>
    </lineage>
</organism>
<evidence type="ECO:0000256" key="1">
    <source>
        <dbReference type="SAM" id="Phobius"/>
    </source>
</evidence>
<feature type="domain" description="Calcineurin-like phosphoesterase" evidence="2">
    <location>
        <begin position="51"/>
        <end position="242"/>
    </location>
</feature>
<dbReference type="OrthoDB" id="630188at2759"/>
<keyword evidence="1" id="KW-1133">Transmembrane helix</keyword>
<dbReference type="Gene3D" id="3.60.21.10">
    <property type="match status" value="1"/>
</dbReference>
<evidence type="ECO:0000259" key="2">
    <source>
        <dbReference type="Pfam" id="PF00149"/>
    </source>
</evidence>
<feature type="transmembrane region" description="Helical" evidence="1">
    <location>
        <begin position="269"/>
        <end position="288"/>
    </location>
</feature>
<proteinExistence type="predicted"/>
<dbReference type="AlphaFoldDB" id="A0A9W8WQB3"/>
<name>A0A9W8WQB3_9PLEO</name>
<dbReference type="InterPro" id="IPR051693">
    <property type="entry name" value="UPF0046_metallophosphoest"/>
</dbReference>
<keyword evidence="1" id="KW-0472">Membrane</keyword>
<comment type="caution">
    <text evidence="3">The sequence shown here is derived from an EMBL/GenBank/DDBJ whole genome shotgun (WGS) entry which is preliminary data.</text>
</comment>
<dbReference type="SUPFAM" id="SSF56300">
    <property type="entry name" value="Metallo-dependent phosphatases"/>
    <property type="match status" value="1"/>
</dbReference>
<sequence>MSPLSKANLFTYTLPTPTERFLAAPLLFLAHWIYTHQPPITAPKPAKDPIKVVCISDTHTARPRLPAGDILIHAGDLTNNGTFPEMQRQLTWLSSQPHAHRVVIAGNHDLLLDPVCYGKQRDLFASAYAWQRETDLRWRGVAYLEAEASALWIRGRDVRVFGSPWTPAQGNWAFQYARSSSNVAEADRIWHTAVPRNTHILVTHGPSLGHLDAQQGSRGCAALLQELWQVKPRLHIHGHAHRARGTEVLDWGVVQWCYDQMCMGGRGVYGARLTGVGLLLVAFVVWVWEWRLYVMYGTSRVGRSVVVNAAWEGNEERGVEVVEM</sequence>
<dbReference type="EMBL" id="JAPEUV010000211">
    <property type="protein sequence ID" value="KAJ4330270.1"/>
    <property type="molecule type" value="Genomic_DNA"/>
</dbReference>
<dbReference type="Pfam" id="PF00149">
    <property type="entry name" value="Metallophos"/>
    <property type="match status" value="1"/>
</dbReference>